<proteinExistence type="predicted"/>
<keyword evidence="1" id="KW-0732">Signal</keyword>
<feature type="chain" id="PRO_5042255803" evidence="1">
    <location>
        <begin position="36"/>
        <end position="198"/>
    </location>
</feature>
<organism evidence="2 3">
    <name type="scientific">Leptospira ellisii</name>
    <dbReference type="NCBI Taxonomy" id="2023197"/>
    <lineage>
        <taxon>Bacteria</taxon>
        <taxon>Pseudomonadati</taxon>
        <taxon>Spirochaetota</taxon>
        <taxon>Spirochaetia</taxon>
        <taxon>Leptospirales</taxon>
        <taxon>Leptospiraceae</taxon>
        <taxon>Leptospira</taxon>
    </lineage>
</organism>
<accession>A0AAE4QMT4</accession>
<dbReference type="Pfam" id="PF07606">
    <property type="entry name" value="DUF1569"/>
    <property type="match status" value="1"/>
</dbReference>
<comment type="caution">
    <text evidence="2">The sequence shown here is derived from an EMBL/GenBank/DDBJ whole genome shotgun (WGS) entry which is preliminary data.</text>
</comment>
<evidence type="ECO:0000313" key="2">
    <source>
        <dbReference type="EMBL" id="MDV6235470.1"/>
    </source>
</evidence>
<feature type="signal peptide" evidence="1">
    <location>
        <begin position="1"/>
        <end position="35"/>
    </location>
</feature>
<evidence type="ECO:0000256" key="1">
    <source>
        <dbReference type="SAM" id="SignalP"/>
    </source>
</evidence>
<gene>
    <name evidence="2" type="ORF">CH379_007505</name>
</gene>
<keyword evidence="3" id="KW-1185">Reference proteome</keyword>
<dbReference type="InterPro" id="IPR011463">
    <property type="entry name" value="DUF1569"/>
</dbReference>
<sequence>MKTDVNDTNRFTRKKMLRLSAGTVLSLSAAGFAIANTAGCSSGPKGAADRNLKYPSLAKVLEELNTLEKSNIIEGYGTWDAGKIFLHCAQSIEYSVQGYPENKSALFQNTAGKLAFLKFSLFQKMSHDLEAPIPGAAEIRSDTDWKKSLSILRETILKFNAYGGELKPHFAYGNLTKEEYDLAHAMHIANHFSYIRIS</sequence>
<name>A0AAE4QMT4_9LEPT</name>
<reference evidence="2 3" key="1">
    <citation type="journal article" date="2018" name="Microb. Genom.">
        <title>Deciphering the unexplored Leptospira diversity from soils uncovers genomic evolution to virulence.</title>
        <authorList>
            <person name="Thibeaux R."/>
            <person name="Iraola G."/>
            <person name="Ferres I."/>
            <person name="Bierque E."/>
            <person name="Girault D."/>
            <person name="Soupe-Gilbert M.E."/>
            <person name="Picardeau M."/>
            <person name="Goarant C."/>
        </authorList>
    </citation>
    <scope>NUCLEOTIDE SEQUENCE [LARGE SCALE GENOMIC DNA]</scope>
    <source>
        <strain evidence="2 3">ATI7-C-A5</strain>
    </source>
</reference>
<dbReference type="EMBL" id="NPEF02000008">
    <property type="protein sequence ID" value="MDV6235470.1"/>
    <property type="molecule type" value="Genomic_DNA"/>
</dbReference>
<protein>
    <submittedName>
        <fullName evidence="2">DUF1569 domain-containing protein</fullName>
    </submittedName>
</protein>
<dbReference type="Proteomes" id="UP000232122">
    <property type="component" value="Unassembled WGS sequence"/>
</dbReference>
<dbReference type="AlphaFoldDB" id="A0AAE4QMT4"/>
<evidence type="ECO:0000313" key="3">
    <source>
        <dbReference type="Proteomes" id="UP000232122"/>
    </source>
</evidence>